<keyword evidence="1" id="KW-0472">Membrane</keyword>
<reference evidence="2" key="2">
    <citation type="submission" date="2021-04" db="EMBL/GenBank/DDBJ databases">
        <authorList>
            <person name="Gilroy R."/>
        </authorList>
    </citation>
    <scope>NUCLEOTIDE SEQUENCE</scope>
    <source>
        <strain evidence="2">14975</strain>
    </source>
</reference>
<keyword evidence="1" id="KW-1133">Transmembrane helix</keyword>
<evidence type="ECO:0000313" key="3">
    <source>
        <dbReference type="Proteomes" id="UP000823964"/>
    </source>
</evidence>
<proteinExistence type="predicted"/>
<dbReference type="AlphaFoldDB" id="A0A9D2AGX3"/>
<organism evidence="2 3">
    <name type="scientific">Candidatus Akkermansia intestinigallinarum</name>
    <dbReference type="NCBI Taxonomy" id="2838431"/>
    <lineage>
        <taxon>Bacteria</taxon>
        <taxon>Pseudomonadati</taxon>
        <taxon>Verrucomicrobiota</taxon>
        <taxon>Verrucomicrobiia</taxon>
        <taxon>Verrucomicrobiales</taxon>
        <taxon>Akkermansiaceae</taxon>
        <taxon>Akkermansia</taxon>
    </lineage>
</organism>
<accession>A0A9D2AGX3</accession>
<dbReference type="EMBL" id="DXFQ01000069">
    <property type="protein sequence ID" value="HIX19790.1"/>
    <property type="molecule type" value="Genomic_DNA"/>
</dbReference>
<feature type="transmembrane region" description="Helical" evidence="1">
    <location>
        <begin position="22"/>
        <end position="42"/>
    </location>
</feature>
<sequence length="211" mass="22986">MQNETETEPAPSKPAGTLRRRALIALIAVAVTAIILNILLALNTNMRGEGRDMHTPFPWQAAGVTIDDVRVGWIPAEDQPLLRRRGNFDSTAYVPAAVINLEEAEGSGRIYASFCNSAGNRYSDLIVLRYRDGSLEEKHDPGIDASGQKAVISIAAGLPTEADLREMQIRDDLKLWTLRLEVQPDGQDRATELGLITIAPAAVTPSELTED</sequence>
<name>A0A9D2AGX3_9BACT</name>
<evidence type="ECO:0000256" key="1">
    <source>
        <dbReference type="SAM" id="Phobius"/>
    </source>
</evidence>
<protein>
    <submittedName>
        <fullName evidence="2">Uncharacterized protein</fullName>
    </submittedName>
</protein>
<keyword evidence="1" id="KW-0812">Transmembrane</keyword>
<evidence type="ECO:0000313" key="2">
    <source>
        <dbReference type="EMBL" id="HIX19790.1"/>
    </source>
</evidence>
<reference evidence="2" key="1">
    <citation type="journal article" date="2021" name="PeerJ">
        <title>Extensive microbial diversity within the chicken gut microbiome revealed by metagenomics and culture.</title>
        <authorList>
            <person name="Gilroy R."/>
            <person name="Ravi A."/>
            <person name="Getino M."/>
            <person name="Pursley I."/>
            <person name="Horton D.L."/>
            <person name="Alikhan N.F."/>
            <person name="Baker D."/>
            <person name="Gharbi K."/>
            <person name="Hall N."/>
            <person name="Watson M."/>
            <person name="Adriaenssens E.M."/>
            <person name="Foster-Nyarko E."/>
            <person name="Jarju S."/>
            <person name="Secka A."/>
            <person name="Antonio M."/>
            <person name="Oren A."/>
            <person name="Chaudhuri R.R."/>
            <person name="La Ragione R."/>
            <person name="Hildebrand F."/>
            <person name="Pallen M.J."/>
        </authorList>
    </citation>
    <scope>NUCLEOTIDE SEQUENCE</scope>
    <source>
        <strain evidence="2">14975</strain>
    </source>
</reference>
<gene>
    <name evidence="2" type="ORF">H9862_04210</name>
</gene>
<dbReference type="Proteomes" id="UP000823964">
    <property type="component" value="Unassembled WGS sequence"/>
</dbReference>
<comment type="caution">
    <text evidence="2">The sequence shown here is derived from an EMBL/GenBank/DDBJ whole genome shotgun (WGS) entry which is preliminary data.</text>
</comment>